<proteinExistence type="predicted"/>
<evidence type="ECO:0000313" key="2">
    <source>
        <dbReference type="Proteomes" id="UP000324222"/>
    </source>
</evidence>
<reference evidence="1 2" key="1">
    <citation type="submission" date="2019-05" db="EMBL/GenBank/DDBJ databases">
        <title>Another draft genome of Portunus trituberculatus and its Hox gene families provides insights of decapod evolution.</title>
        <authorList>
            <person name="Jeong J.-H."/>
            <person name="Song I."/>
            <person name="Kim S."/>
            <person name="Choi T."/>
            <person name="Kim D."/>
            <person name="Ryu S."/>
            <person name="Kim W."/>
        </authorList>
    </citation>
    <scope>NUCLEOTIDE SEQUENCE [LARGE SCALE GENOMIC DNA]</scope>
    <source>
        <tissue evidence="1">Muscle</tissue>
    </source>
</reference>
<sequence length="97" mass="10654">MVWQAANMAGLLACGKRRVSVGEGAGKHDLLCYTRHKGLDVELGPKSHQEEPVKPQRRACDVWSVRRGRGDIAPVEVDYVQGAGDRCLLNRLLVECG</sequence>
<organism evidence="1 2">
    <name type="scientific">Portunus trituberculatus</name>
    <name type="common">Swimming crab</name>
    <name type="synonym">Neptunus trituberculatus</name>
    <dbReference type="NCBI Taxonomy" id="210409"/>
    <lineage>
        <taxon>Eukaryota</taxon>
        <taxon>Metazoa</taxon>
        <taxon>Ecdysozoa</taxon>
        <taxon>Arthropoda</taxon>
        <taxon>Crustacea</taxon>
        <taxon>Multicrustacea</taxon>
        <taxon>Malacostraca</taxon>
        <taxon>Eumalacostraca</taxon>
        <taxon>Eucarida</taxon>
        <taxon>Decapoda</taxon>
        <taxon>Pleocyemata</taxon>
        <taxon>Brachyura</taxon>
        <taxon>Eubrachyura</taxon>
        <taxon>Portunoidea</taxon>
        <taxon>Portunidae</taxon>
        <taxon>Portuninae</taxon>
        <taxon>Portunus</taxon>
    </lineage>
</organism>
<comment type="caution">
    <text evidence="1">The sequence shown here is derived from an EMBL/GenBank/DDBJ whole genome shotgun (WGS) entry which is preliminary data.</text>
</comment>
<dbReference type="Proteomes" id="UP000324222">
    <property type="component" value="Unassembled WGS sequence"/>
</dbReference>
<keyword evidence="2" id="KW-1185">Reference proteome</keyword>
<protein>
    <submittedName>
        <fullName evidence="1">Uncharacterized protein</fullName>
    </submittedName>
</protein>
<accession>A0A5B7J971</accession>
<dbReference type="AlphaFoldDB" id="A0A5B7J971"/>
<dbReference type="EMBL" id="VSRR010098456">
    <property type="protein sequence ID" value="MPC94421.1"/>
    <property type="molecule type" value="Genomic_DNA"/>
</dbReference>
<gene>
    <name evidence="1" type="ORF">E2C01_089589</name>
</gene>
<name>A0A5B7J971_PORTR</name>
<evidence type="ECO:0000313" key="1">
    <source>
        <dbReference type="EMBL" id="MPC94421.1"/>
    </source>
</evidence>